<keyword evidence="3" id="KW-1185">Reference proteome</keyword>
<sequence>MAEYYDRARLQEEVWSAPLREVAPGYGLSDVGLKKLCARLQIPTPGRGYWAKLKAGKRVPARPELREYTGPRGALLKPTRAAAVPSSSPSSEPVDPRLQAILSYEQDPAHNVRVAERLSRPHPLVVKTRDALKKPAHDQRGIPLPTEPALDLKVSTALLPRALRVADALLKALEQRGYRVTLDGRFVQVEILGISSSLSFFEPTRRTRYVPSPEEIAKQARGQWVYLPQWQYTPSGQLHVIADQGYSGKVVDTAKIPVEDQLNAFILYMARRAVQALLAREQRAIQEAELRRRREEALARKALQDAERERLQQVESDAQDWMRAEQLRDYLSAFEQHALWAGGLTEEQRAFLVWGRAKADWLDPLVVAGDELLDQEIEIPSPSGYGRW</sequence>
<keyword evidence="1" id="KW-0175">Coiled coil</keyword>
<protein>
    <submittedName>
        <fullName evidence="2">Uncharacterized protein</fullName>
    </submittedName>
</protein>
<feature type="coiled-coil region" evidence="1">
    <location>
        <begin position="271"/>
        <end position="305"/>
    </location>
</feature>
<evidence type="ECO:0000313" key="3">
    <source>
        <dbReference type="Proteomes" id="UP000813068"/>
    </source>
</evidence>
<comment type="caution">
    <text evidence="2">The sequence shown here is derived from an EMBL/GenBank/DDBJ whole genome shotgun (WGS) entry which is preliminary data.</text>
</comment>
<dbReference type="RefSeq" id="WP_217680506.1">
    <property type="nucleotide sequence ID" value="NZ_JAHRGL010000015.1"/>
</dbReference>
<name>A0ABS6MUB1_9GAMM</name>
<dbReference type="EMBL" id="JAHRGL010000015">
    <property type="protein sequence ID" value="MBV2132396.1"/>
    <property type="molecule type" value="Genomic_DNA"/>
</dbReference>
<evidence type="ECO:0000256" key="1">
    <source>
        <dbReference type="SAM" id="Coils"/>
    </source>
</evidence>
<proteinExistence type="predicted"/>
<gene>
    <name evidence="2" type="ORF">KRX52_06215</name>
</gene>
<organism evidence="2 3">
    <name type="scientific">Geopseudomonas aromaticivorans</name>
    <dbReference type="NCBI Taxonomy" id="2849492"/>
    <lineage>
        <taxon>Bacteria</taxon>
        <taxon>Pseudomonadati</taxon>
        <taxon>Pseudomonadota</taxon>
        <taxon>Gammaproteobacteria</taxon>
        <taxon>Pseudomonadales</taxon>
        <taxon>Pseudomonadaceae</taxon>
        <taxon>Geopseudomonas</taxon>
    </lineage>
</organism>
<accession>A0ABS6MUB1</accession>
<evidence type="ECO:0000313" key="2">
    <source>
        <dbReference type="EMBL" id="MBV2132396.1"/>
    </source>
</evidence>
<dbReference type="Proteomes" id="UP000813068">
    <property type="component" value="Unassembled WGS sequence"/>
</dbReference>
<reference evidence="2 3" key="1">
    <citation type="submission" date="2021-06" db="EMBL/GenBank/DDBJ databases">
        <title>Differences between aerobic and microaerobic xylene degrading microbial communities.</title>
        <authorList>
            <person name="Banerjee S."/>
            <person name="Tancsics A."/>
        </authorList>
    </citation>
    <scope>NUCLEOTIDE SEQUENCE [LARGE SCALE GENOMIC DNA]</scope>
    <source>
        <strain evidence="2 3">MAP12</strain>
    </source>
</reference>